<evidence type="ECO:0000256" key="13">
    <source>
        <dbReference type="PIRSR" id="PIRSR000948-2"/>
    </source>
</evidence>
<feature type="disulfide bond" evidence="13">
    <location>
        <begin position="603"/>
        <end position="610"/>
    </location>
</feature>
<evidence type="ECO:0000313" key="16">
    <source>
        <dbReference type="Proteomes" id="UP000789759"/>
    </source>
</evidence>
<dbReference type="AlphaFoldDB" id="A0A9N9G7S5"/>
<feature type="disulfide bond" evidence="13">
    <location>
        <begin position="117"/>
        <end position="128"/>
    </location>
</feature>
<dbReference type="InterPro" id="IPR041805">
    <property type="entry name" value="ASMase/PPN1_MPP"/>
</dbReference>
<dbReference type="GO" id="GO:0005615">
    <property type="term" value="C:extracellular space"/>
    <property type="evidence" value="ECO:0007669"/>
    <property type="project" value="TreeGrafter"/>
</dbReference>
<dbReference type="OrthoDB" id="282973at2759"/>
<dbReference type="Gene3D" id="1.10.225.10">
    <property type="entry name" value="Saposin-like"/>
    <property type="match status" value="1"/>
</dbReference>
<keyword evidence="10 11" id="KW-0326">Glycosidase</keyword>
<evidence type="ECO:0000256" key="9">
    <source>
        <dbReference type="ARBA" id="ARBA00023180"/>
    </source>
</evidence>
<protein>
    <recommendedName>
        <fullName evidence="11">Sphingomyelin phosphodiesterase</fullName>
    </recommendedName>
</protein>
<keyword evidence="3" id="KW-0964">Secreted</keyword>
<dbReference type="InterPro" id="IPR011001">
    <property type="entry name" value="Saposin-like"/>
</dbReference>
<keyword evidence="6 11" id="KW-0378">Hydrolase</keyword>
<dbReference type="PROSITE" id="PS50015">
    <property type="entry name" value="SAP_B"/>
    <property type="match status" value="1"/>
</dbReference>
<evidence type="ECO:0000313" key="15">
    <source>
        <dbReference type="EMBL" id="CAG8587376.1"/>
    </source>
</evidence>
<dbReference type="PANTHER" id="PTHR10340">
    <property type="entry name" value="SPHINGOMYELIN PHOSPHODIESTERASE"/>
    <property type="match status" value="1"/>
</dbReference>
<dbReference type="InterPro" id="IPR008139">
    <property type="entry name" value="SaposinB_dom"/>
</dbReference>
<dbReference type="GO" id="GO:0006685">
    <property type="term" value="P:sphingomyelin catabolic process"/>
    <property type="evidence" value="ECO:0007669"/>
    <property type="project" value="UniProtKB-UniRule"/>
</dbReference>
<accession>A0A9N9G7S5</accession>
<evidence type="ECO:0000256" key="8">
    <source>
        <dbReference type="ARBA" id="ARBA00023157"/>
    </source>
</evidence>
<name>A0A9N9G7S5_9GLOM</name>
<dbReference type="GO" id="GO:0046513">
    <property type="term" value="P:ceramide biosynthetic process"/>
    <property type="evidence" value="ECO:0007669"/>
    <property type="project" value="UniProtKB-ARBA"/>
</dbReference>
<reference evidence="15" key="1">
    <citation type="submission" date="2021-06" db="EMBL/GenBank/DDBJ databases">
        <authorList>
            <person name="Kallberg Y."/>
            <person name="Tangrot J."/>
            <person name="Rosling A."/>
        </authorList>
    </citation>
    <scope>NUCLEOTIDE SEQUENCE</scope>
    <source>
        <strain evidence="15">FL966</strain>
    </source>
</reference>
<dbReference type="GO" id="GO:0004767">
    <property type="term" value="F:sphingomyelin phosphodiesterase activity"/>
    <property type="evidence" value="ECO:0007669"/>
    <property type="project" value="UniProtKB-UniRule"/>
</dbReference>
<evidence type="ECO:0000256" key="1">
    <source>
        <dbReference type="ARBA" id="ARBA00004613"/>
    </source>
</evidence>
<comment type="caution">
    <text evidence="15">The sequence shown here is derived from an EMBL/GenBank/DDBJ whole genome shotgun (WGS) entry which is preliminary data.</text>
</comment>
<dbReference type="SUPFAM" id="SSF56300">
    <property type="entry name" value="Metallo-dependent phosphatases"/>
    <property type="match status" value="1"/>
</dbReference>
<comment type="subcellular location">
    <subcellularLocation>
        <location evidence="1">Secreted</location>
    </subcellularLocation>
</comment>
<organism evidence="15 16">
    <name type="scientific">Cetraspora pellucida</name>
    <dbReference type="NCBI Taxonomy" id="1433469"/>
    <lineage>
        <taxon>Eukaryota</taxon>
        <taxon>Fungi</taxon>
        <taxon>Fungi incertae sedis</taxon>
        <taxon>Mucoromycota</taxon>
        <taxon>Glomeromycotina</taxon>
        <taxon>Glomeromycetes</taxon>
        <taxon>Diversisporales</taxon>
        <taxon>Gigasporaceae</taxon>
        <taxon>Cetraspora</taxon>
    </lineage>
</organism>
<dbReference type="SUPFAM" id="SSF47862">
    <property type="entry name" value="Saposin"/>
    <property type="match status" value="1"/>
</dbReference>
<evidence type="ECO:0000256" key="3">
    <source>
        <dbReference type="ARBA" id="ARBA00022525"/>
    </source>
</evidence>
<feature type="disulfide bond" evidence="13">
    <location>
        <begin position="86"/>
        <end position="160"/>
    </location>
</feature>
<sequence>MVYRRQTVVLIFWLGFLVVLNVLSVSSIRVNFDSKQIHFSTASQQSVYHDRKSLEELDNEFSEEILPIVKLFTDHGDLLQTTGIRCEVCHAIARHIKEFLMLNATQEIIIQEGILICSLLRLQTQRVCSEIIPKFGPWVITVLAHSVFSAENLCTKAHLCPKPDTPEKPEIIDLPAPTTENLSVSENQNGGDDQRIWVVHLSDWHYDSEYGEGYEVNCGEPVCCREPNAFGDKATTPAGKWGDYNCDAPKRLIESMLEFLPTAVPKVDFVISTGDLNFNFKGSLFLSYYICISDVWAETPSTITDNNNKTANIWRKFFTSAPFFPVIGNHESAPVNSFPTSSISDIASVSWLYSTLSSQWNNWLSADVLESIEKNGFYSAKLPKYKLRVLGINTNYFYKLNLWLLIRPREEWDPEWMLKWIIDQLDEAEKLGEKVWILGHMSALDQDSFPSMGVYFSQIVARYKDTIVGQFYGHSHWDEFNVIYDKSINDPSKDPEAVGIAYIAPSVTSFKNMNPAFRVYEIDKVTKKILNHYTYSMDLQEANRLDKPEWKLLYDAKSLYGLENLDPKSWHDLTEKFITDTNAYKIFKKTASRNHHLDKYGSCSALDTQCRNRIICKLRGTNSGHGPYSDNELCKKHGWFPHLPDDWFLNAALGKHVNVFVDLDKTDKDNKFKSMGDNDKDNDGDGITFKGLSKTVVRLIMRFVMGNDDAVCR</sequence>
<feature type="disulfide bond" evidence="13">
    <location>
        <begin position="224"/>
        <end position="246"/>
    </location>
</feature>
<keyword evidence="7 12" id="KW-0862">Zinc</keyword>
<gene>
    <name evidence="15" type="ORF">CPELLU_LOCUS6375</name>
</gene>
<evidence type="ECO:0000256" key="4">
    <source>
        <dbReference type="ARBA" id="ARBA00022723"/>
    </source>
</evidence>
<evidence type="ECO:0000256" key="7">
    <source>
        <dbReference type="ARBA" id="ARBA00022833"/>
    </source>
</evidence>
<evidence type="ECO:0000256" key="5">
    <source>
        <dbReference type="ARBA" id="ARBA00022729"/>
    </source>
</evidence>
<feature type="binding site" evidence="12">
    <location>
        <position position="203"/>
    </location>
    <ligand>
        <name>Zn(2+)</name>
        <dbReference type="ChEBI" id="CHEBI:29105"/>
        <label>1</label>
    </ligand>
</feature>
<dbReference type="InterPro" id="IPR011160">
    <property type="entry name" value="Sphingomy_PDE"/>
</dbReference>
<evidence type="ECO:0000256" key="2">
    <source>
        <dbReference type="ARBA" id="ARBA00008234"/>
    </source>
</evidence>
<feature type="binding site" evidence="12">
    <location>
        <position position="474"/>
    </location>
    <ligand>
        <name>Zn(2+)</name>
        <dbReference type="ChEBI" id="CHEBI:29105"/>
        <label>2</label>
    </ligand>
</feature>
<dbReference type="InterPro" id="IPR004843">
    <property type="entry name" value="Calcineurin-like_PHP"/>
</dbReference>
<dbReference type="PANTHER" id="PTHR10340:SF34">
    <property type="entry name" value="SPHINGOMYELIN PHOSPHODIESTERASE"/>
    <property type="match status" value="1"/>
</dbReference>
<dbReference type="InterPro" id="IPR045473">
    <property type="entry name" value="ASM_C"/>
</dbReference>
<dbReference type="EMBL" id="CAJVQA010003941">
    <property type="protein sequence ID" value="CAG8587376.1"/>
    <property type="molecule type" value="Genomic_DNA"/>
</dbReference>
<dbReference type="CDD" id="cd00842">
    <property type="entry name" value="MPP_ASMase"/>
    <property type="match status" value="1"/>
</dbReference>
<dbReference type="Gene3D" id="3.60.21.10">
    <property type="match status" value="1"/>
</dbReference>
<keyword evidence="4 12" id="KW-0479">Metal-binding</keyword>
<evidence type="ECO:0000256" key="11">
    <source>
        <dbReference type="PIRNR" id="PIRNR000948"/>
    </source>
</evidence>
<dbReference type="Proteomes" id="UP000789759">
    <property type="component" value="Unassembled WGS sequence"/>
</dbReference>
<feature type="binding site" evidence="12">
    <location>
        <position position="329"/>
    </location>
    <ligand>
        <name>Zn(2+)</name>
        <dbReference type="ChEBI" id="CHEBI:29105"/>
        <label>2</label>
    </ligand>
</feature>
<keyword evidence="9" id="KW-0325">Glycoprotein</keyword>
<feature type="binding site" evidence="12">
    <location>
        <position position="275"/>
    </location>
    <ligand>
        <name>Zn(2+)</name>
        <dbReference type="ChEBI" id="CHEBI:29105"/>
        <label>2</label>
    </ligand>
</feature>
<dbReference type="GO" id="GO:0046872">
    <property type="term" value="F:metal ion binding"/>
    <property type="evidence" value="ECO:0007669"/>
    <property type="project" value="UniProtKB-KW"/>
</dbReference>
<proteinExistence type="inferred from homology"/>
<feature type="disulfide bond" evidence="13">
    <location>
        <begin position="218"/>
        <end position="223"/>
    </location>
</feature>
<dbReference type="Pfam" id="PF00149">
    <property type="entry name" value="Metallophos"/>
    <property type="match status" value="1"/>
</dbReference>
<evidence type="ECO:0000256" key="10">
    <source>
        <dbReference type="ARBA" id="ARBA00023295"/>
    </source>
</evidence>
<keyword evidence="5" id="KW-0732">Signal</keyword>
<dbReference type="InterPro" id="IPR029052">
    <property type="entry name" value="Metallo-depent_PP-like"/>
</dbReference>
<evidence type="ECO:0000256" key="12">
    <source>
        <dbReference type="PIRSR" id="PIRSR000948-1"/>
    </source>
</evidence>
<keyword evidence="8 13" id="KW-1015">Disulfide bond</keyword>
<dbReference type="GO" id="GO:0016798">
    <property type="term" value="F:hydrolase activity, acting on glycosyl bonds"/>
    <property type="evidence" value="ECO:0007669"/>
    <property type="project" value="UniProtKB-KW"/>
</dbReference>
<feature type="binding site" evidence="12">
    <location>
        <position position="476"/>
    </location>
    <ligand>
        <name>Zn(2+)</name>
        <dbReference type="ChEBI" id="CHEBI:29105"/>
        <label>1</label>
    </ligand>
</feature>
<feature type="binding site" evidence="12">
    <location>
        <position position="275"/>
    </location>
    <ligand>
        <name>Zn(2+)</name>
        <dbReference type="ChEBI" id="CHEBI:29105"/>
        <label>1</label>
    </ligand>
</feature>
<feature type="domain" description="Saposin B-type" evidence="14">
    <location>
        <begin position="82"/>
        <end position="164"/>
    </location>
</feature>
<dbReference type="GO" id="GO:0016020">
    <property type="term" value="C:membrane"/>
    <property type="evidence" value="ECO:0007669"/>
    <property type="project" value="GOC"/>
</dbReference>
<dbReference type="SMART" id="SM00741">
    <property type="entry name" value="SapB"/>
    <property type="match status" value="1"/>
</dbReference>
<comment type="function">
    <text evidence="11">Converts sphingomyelin to ceramide.</text>
</comment>
<comment type="similarity">
    <text evidence="2 11">Belongs to the acid sphingomyelinase family.</text>
</comment>
<dbReference type="Pfam" id="PF19272">
    <property type="entry name" value="ASMase_C"/>
    <property type="match status" value="1"/>
</dbReference>
<dbReference type="PIRSF" id="PIRSF000948">
    <property type="entry name" value="Sphingomy_PDE"/>
    <property type="match status" value="1"/>
</dbReference>
<comment type="cofactor">
    <cofactor evidence="12">
        <name>Zn(2+)</name>
        <dbReference type="ChEBI" id="CHEBI:29105"/>
    </cofactor>
    <text evidence="12">Binds 2 Zn(2+) ions per subunit.</text>
</comment>
<evidence type="ECO:0000256" key="6">
    <source>
        <dbReference type="ARBA" id="ARBA00022801"/>
    </source>
</evidence>
<feature type="binding site" evidence="12">
    <location>
        <position position="440"/>
    </location>
    <ligand>
        <name>Zn(2+)</name>
        <dbReference type="ChEBI" id="CHEBI:29105"/>
        <label>2</label>
    </ligand>
</feature>
<keyword evidence="16" id="KW-1185">Reference proteome</keyword>
<evidence type="ECO:0000259" key="14">
    <source>
        <dbReference type="PROSITE" id="PS50015"/>
    </source>
</evidence>
<feature type="binding site" evidence="12">
    <location>
        <position position="205"/>
    </location>
    <ligand>
        <name>Zn(2+)</name>
        <dbReference type="ChEBI" id="CHEBI:29105"/>
        <label>1</label>
    </ligand>
</feature>
<feature type="disulfide bond" evidence="13">
    <location>
        <begin position="89"/>
        <end position="154"/>
    </location>
</feature>